<evidence type="ECO:0000259" key="5">
    <source>
        <dbReference type="Pfam" id="PF08100"/>
    </source>
</evidence>
<dbReference type="SUPFAM" id="SSF53335">
    <property type="entry name" value="S-adenosyl-L-methionine-dependent methyltransferases"/>
    <property type="match status" value="1"/>
</dbReference>
<dbReference type="GO" id="GO:0008171">
    <property type="term" value="F:O-methyltransferase activity"/>
    <property type="evidence" value="ECO:0007669"/>
    <property type="project" value="InterPro"/>
</dbReference>
<feature type="domain" description="O-methyltransferase dimerisation" evidence="5">
    <location>
        <begin position="19"/>
        <end position="89"/>
    </location>
</feature>
<dbReference type="Gene3D" id="1.10.10.10">
    <property type="entry name" value="Winged helix-like DNA-binding domain superfamily/Winged helix DNA-binding domain"/>
    <property type="match status" value="1"/>
</dbReference>
<dbReference type="SUPFAM" id="SSF46785">
    <property type="entry name" value="Winged helix' DNA-binding domain"/>
    <property type="match status" value="1"/>
</dbReference>
<dbReference type="PROSITE" id="PS51683">
    <property type="entry name" value="SAM_OMT_II"/>
    <property type="match status" value="1"/>
</dbReference>
<dbReference type="Pfam" id="PF00891">
    <property type="entry name" value="Methyltransf_2"/>
    <property type="match status" value="1"/>
</dbReference>
<dbReference type="Gene3D" id="1.10.287.1350">
    <property type="match status" value="1"/>
</dbReference>
<dbReference type="InterPro" id="IPR012967">
    <property type="entry name" value="COMT_dimerisation"/>
</dbReference>
<keyword evidence="7" id="KW-1185">Reference proteome</keyword>
<accession>A0A7X0C3M8</accession>
<dbReference type="AlphaFoldDB" id="A0A7X0C3M8"/>
<feature type="domain" description="O-methyltransferase C-terminal" evidence="4">
    <location>
        <begin position="111"/>
        <end position="315"/>
    </location>
</feature>
<dbReference type="Gene3D" id="3.40.50.150">
    <property type="entry name" value="Vaccinia Virus protein VP39"/>
    <property type="match status" value="1"/>
</dbReference>
<keyword evidence="2 6" id="KW-0808">Transferase</keyword>
<gene>
    <name evidence="6" type="ORF">FHU36_004342</name>
</gene>
<dbReference type="EMBL" id="JACHJB010000002">
    <property type="protein sequence ID" value="MBB6347797.1"/>
    <property type="molecule type" value="Genomic_DNA"/>
</dbReference>
<dbReference type="InterPro" id="IPR016461">
    <property type="entry name" value="COMT-like"/>
</dbReference>
<evidence type="ECO:0000259" key="4">
    <source>
        <dbReference type="Pfam" id="PF00891"/>
    </source>
</evidence>
<dbReference type="PANTHER" id="PTHR43712:SF2">
    <property type="entry name" value="O-METHYLTRANSFERASE CICE"/>
    <property type="match status" value="1"/>
</dbReference>
<organism evidence="6 7">
    <name type="scientific">Nonomuraea muscovyensis</name>
    <dbReference type="NCBI Taxonomy" id="1124761"/>
    <lineage>
        <taxon>Bacteria</taxon>
        <taxon>Bacillati</taxon>
        <taxon>Actinomycetota</taxon>
        <taxon>Actinomycetes</taxon>
        <taxon>Streptosporangiales</taxon>
        <taxon>Streptosporangiaceae</taxon>
        <taxon>Nonomuraea</taxon>
    </lineage>
</organism>
<dbReference type="InterPro" id="IPR001077">
    <property type="entry name" value="COMT_C"/>
</dbReference>
<dbReference type="GO" id="GO:0032259">
    <property type="term" value="P:methylation"/>
    <property type="evidence" value="ECO:0007669"/>
    <property type="project" value="UniProtKB-KW"/>
</dbReference>
<keyword evidence="3" id="KW-0949">S-adenosyl-L-methionine</keyword>
<dbReference type="InterPro" id="IPR029063">
    <property type="entry name" value="SAM-dependent_MTases_sf"/>
</dbReference>
<dbReference type="InterPro" id="IPR036390">
    <property type="entry name" value="WH_DNA-bd_sf"/>
</dbReference>
<dbReference type="InterPro" id="IPR036388">
    <property type="entry name" value="WH-like_DNA-bd_sf"/>
</dbReference>
<dbReference type="Pfam" id="PF08100">
    <property type="entry name" value="Dimerisation"/>
    <property type="match status" value="1"/>
</dbReference>
<sequence>MTEGTIDVDSLRRLAELADYTVPTTIRALAELRVADRLADGDRTVEELAEAVGAHAPSLLRAMRGLAALGVFTEVAPGRFANSDMSDLMRADRPHSLQGCLPLMQADLQAWAALDHTLATGEPAFPRVHGETYYEYLARRPAESARFDASQQGATQLELRAALRGYDWGALGTLVDVGGGNGTFLAGVLQRHPGLRGVLFDLPFVVELSEPVLAEHGVADRCEVVGGSFFDGVPAGHDAYLLKRTLYNWDAESAVRILRSVRQAMRPGSRLLIFEPTSRPGDRFDVARLTDVIMLVFTGGALRTIEQLEALLDEADLRLLRLVPTPMFPILEIDGK</sequence>
<dbReference type="PANTHER" id="PTHR43712">
    <property type="entry name" value="PUTATIVE (AFU_ORTHOLOGUE AFUA_4G14580)-RELATED"/>
    <property type="match status" value="1"/>
</dbReference>
<evidence type="ECO:0000313" key="6">
    <source>
        <dbReference type="EMBL" id="MBB6347797.1"/>
    </source>
</evidence>
<keyword evidence="1 6" id="KW-0489">Methyltransferase</keyword>
<dbReference type="Proteomes" id="UP000583800">
    <property type="component" value="Unassembled WGS sequence"/>
</dbReference>
<name>A0A7X0C3M8_9ACTN</name>
<evidence type="ECO:0000313" key="7">
    <source>
        <dbReference type="Proteomes" id="UP000583800"/>
    </source>
</evidence>
<evidence type="ECO:0000256" key="3">
    <source>
        <dbReference type="ARBA" id="ARBA00022691"/>
    </source>
</evidence>
<protein>
    <submittedName>
        <fullName evidence="6">SAM-dependent methyltransferase</fullName>
    </submittedName>
</protein>
<proteinExistence type="predicted"/>
<comment type="caution">
    <text evidence="6">The sequence shown here is derived from an EMBL/GenBank/DDBJ whole genome shotgun (WGS) entry which is preliminary data.</text>
</comment>
<dbReference type="CDD" id="cd02440">
    <property type="entry name" value="AdoMet_MTases"/>
    <property type="match status" value="1"/>
</dbReference>
<dbReference type="GO" id="GO:0046983">
    <property type="term" value="F:protein dimerization activity"/>
    <property type="evidence" value="ECO:0007669"/>
    <property type="project" value="InterPro"/>
</dbReference>
<evidence type="ECO:0000256" key="1">
    <source>
        <dbReference type="ARBA" id="ARBA00022603"/>
    </source>
</evidence>
<dbReference type="RefSeq" id="WP_185085680.1">
    <property type="nucleotide sequence ID" value="NZ_JACHJB010000002.1"/>
</dbReference>
<dbReference type="PIRSF" id="PIRSF005739">
    <property type="entry name" value="O-mtase"/>
    <property type="match status" value="1"/>
</dbReference>
<reference evidence="6 7" key="1">
    <citation type="submission" date="2020-08" db="EMBL/GenBank/DDBJ databases">
        <title>Sequencing the genomes of 1000 actinobacteria strains.</title>
        <authorList>
            <person name="Klenk H.-P."/>
        </authorList>
    </citation>
    <scope>NUCLEOTIDE SEQUENCE [LARGE SCALE GENOMIC DNA]</scope>
    <source>
        <strain evidence="6 7">DSM 45913</strain>
    </source>
</reference>
<evidence type="ECO:0000256" key="2">
    <source>
        <dbReference type="ARBA" id="ARBA00022679"/>
    </source>
</evidence>